<dbReference type="EMBL" id="KF901272">
    <property type="protein sequence ID" value="AIF24781.1"/>
    <property type="molecule type" value="Genomic_DNA"/>
</dbReference>
<protein>
    <submittedName>
        <fullName evidence="1">Uncharacterized protein</fullName>
    </submittedName>
</protein>
<proteinExistence type="predicted"/>
<accession>A0A075I7V7</accession>
<dbReference type="AlphaFoldDB" id="A0A075I7V7"/>
<evidence type="ECO:0000313" key="1">
    <source>
        <dbReference type="EMBL" id="AIF24781.1"/>
    </source>
</evidence>
<reference evidence="1" key="1">
    <citation type="journal article" date="2014" name="Genome Biol. Evol.">
        <title>Pangenome evidence for extensive interdomain horizontal transfer affecting lineage core and shell genes in uncultured planktonic thaumarchaeota and euryarchaeota.</title>
        <authorList>
            <person name="Deschamps P."/>
            <person name="Zivanovic Y."/>
            <person name="Moreira D."/>
            <person name="Rodriguez-Valera F."/>
            <person name="Lopez-Garcia P."/>
        </authorList>
    </citation>
    <scope>NUCLEOTIDE SEQUENCE</scope>
</reference>
<sequence>MKLFLDFELCEECNSFIADLTREDSLLLDDVARNEISTKFMRHLTYNHPEVIQAIIKEVKIQKRKPEFDLYK</sequence>
<organism evidence="1">
    <name type="scientific">uncultured marine thaumarchaeote SAT1000_40_A08</name>
    <dbReference type="NCBI Taxonomy" id="1456408"/>
    <lineage>
        <taxon>Archaea</taxon>
        <taxon>Nitrososphaerota</taxon>
        <taxon>environmental samples</taxon>
    </lineage>
</organism>
<name>A0A075I7V7_9ARCH</name>